<dbReference type="InterPro" id="IPR008538">
    <property type="entry name" value="Uma2"/>
</dbReference>
<comment type="caution">
    <text evidence="2">The sequence shown here is derived from an EMBL/GenBank/DDBJ whole genome shotgun (WGS) entry which is preliminary data.</text>
</comment>
<organism evidence="2 3">
    <name type="scientific">Sphaerisporangium siamense</name>
    <dbReference type="NCBI Taxonomy" id="795645"/>
    <lineage>
        <taxon>Bacteria</taxon>
        <taxon>Bacillati</taxon>
        <taxon>Actinomycetota</taxon>
        <taxon>Actinomycetes</taxon>
        <taxon>Streptosporangiales</taxon>
        <taxon>Streptosporangiaceae</taxon>
        <taxon>Sphaerisporangium</taxon>
    </lineage>
</organism>
<dbReference type="Proteomes" id="UP000542210">
    <property type="component" value="Unassembled WGS sequence"/>
</dbReference>
<name>A0A7W7DHB1_9ACTN</name>
<dbReference type="RefSeq" id="WP_239123615.1">
    <property type="nucleotide sequence ID" value="NZ_BOOV01000036.1"/>
</dbReference>
<proteinExistence type="predicted"/>
<feature type="domain" description="Putative restriction endonuclease" evidence="1">
    <location>
        <begin position="25"/>
        <end position="180"/>
    </location>
</feature>
<keyword evidence="3" id="KW-1185">Reference proteome</keyword>
<accession>A0A7W7DHB1</accession>
<gene>
    <name evidence="2" type="ORF">BJ982_007554</name>
</gene>
<keyword evidence="2" id="KW-0378">Hydrolase</keyword>
<sequence length="196" mass="21918">MTEHPLDVGTESLWPVPPSGGHTVEDLVHLPDLPSHTQLIDGSLIFAAPQTAWHSVVLDLLGRVLRECCPAEYRVRRQTYVMLGPRQCPEPDIMIISSNAAHADTGVCRPADVLLTVEAMTPDSELRDRERKPQLYAEAGIPHFWRVERSSGPATVYVYELDPATRSYALMGIHHDKLHLSIPFEIDVDLAEVERL</sequence>
<dbReference type="EMBL" id="JACHND010000001">
    <property type="protein sequence ID" value="MBB4706010.1"/>
    <property type="molecule type" value="Genomic_DNA"/>
</dbReference>
<dbReference type="SUPFAM" id="SSF52980">
    <property type="entry name" value="Restriction endonuclease-like"/>
    <property type="match status" value="1"/>
</dbReference>
<dbReference type="CDD" id="cd06260">
    <property type="entry name" value="DUF820-like"/>
    <property type="match status" value="1"/>
</dbReference>
<dbReference type="GO" id="GO:0004519">
    <property type="term" value="F:endonuclease activity"/>
    <property type="evidence" value="ECO:0007669"/>
    <property type="project" value="UniProtKB-KW"/>
</dbReference>
<evidence type="ECO:0000313" key="3">
    <source>
        <dbReference type="Proteomes" id="UP000542210"/>
    </source>
</evidence>
<dbReference type="Pfam" id="PF05685">
    <property type="entry name" value="Uma2"/>
    <property type="match status" value="1"/>
</dbReference>
<dbReference type="PANTHER" id="PTHR35400:SF3">
    <property type="entry name" value="SLL1072 PROTEIN"/>
    <property type="match status" value="1"/>
</dbReference>
<evidence type="ECO:0000259" key="1">
    <source>
        <dbReference type="Pfam" id="PF05685"/>
    </source>
</evidence>
<keyword evidence="2" id="KW-0540">Nuclease</keyword>
<dbReference type="PANTHER" id="PTHR35400">
    <property type="entry name" value="SLR1083 PROTEIN"/>
    <property type="match status" value="1"/>
</dbReference>
<dbReference type="InterPro" id="IPR011335">
    <property type="entry name" value="Restrct_endonuc-II-like"/>
</dbReference>
<dbReference type="AlphaFoldDB" id="A0A7W7DHB1"/>
<dbReference type="Gene3D" id="3.90.1570.10">
    <property type="entry name" value="tt1808, chain A"/>
    <property type="match status" value="1"/>
</dbReference>
<evidence type="ECO:0000313" key="2">
    <source>
        <dbReference type="EMBL" id="MBB4706010.1"/>
    </source>
</evidence>
<dbReference type="InterPro" id="IPR012296">
    <property type="entry name" value="Nuclease_put_TT1808"/>
</dbReference>
<reference evidence="2 3" key="1">
    <citation type="submission" date="2020-08" db="EMBL/GenBank/DDBJ databases">
        <title>Sequencing the genomes of 1000 actinobacteria strains.</title>
        <authorList>
            <person name="Klenk H.-P."/>
        </authorList>
    </citation>
    <scope>NUCLEOTIDE SEQUENCE [LARGE SCALE GENOMIC DNA]</scope>
    <source>
        <strain evidence="2 3">DSM 45784</strain>
    </source>
</reference>
<protein>
    <submittedName>
        <fullName evidence="2">Uma2 family endonuclease</fullName>
    </submittedName>
</protein>
<keyword evidence="2" id="KW-0255">Endonuclease</keyword>